<keyword evidence="1" id="KW-0472">Membrane</keyword>
<evidence type="ECO:0000313" key="2">
    <source>
        <dbReference type="EMBL" id="QTR52819.1"/>
    </source>
</evidence>
<sequence length="57" mass="6654">MTNTIWMGVLLVLMILLTKKLKLTYWWLKPVFKKGLNMDMARLSRGLELLRKAMGTS</sequence>
<keyword evidence="3" id="KW-1185">Reference proteome</keyword>
<evidence type="ECO:0000313" key="3">
    <source>
        <dbReference type="Proteomes" id="UP000672009"/>
    </source>
</evidence>
<dbReference type="Proteomes" id="UP000672009">
    <property type="component" value="Chromosome"/>
</dbReference>
<proteinExistence type="predicted"/>
<protein>
    <submittedName>
        <fullName evidence="2">Uncharacterized protein</fullName>
    </submittedName>
</protein>
<keyword evidence="1" id="KW-1133">Transmembrane helix</keyword>
<reference evidence="2" key="1">
    <citation type="submission" date="2021-04" db="EMBL/GenBank/DDBJ databases">
        <title>Genomics, taxonomy and metabolism of representatives of sulfur bacteria of the genus Thiothrix: Thiothrix fructosivorans QT, Thiothrix unzii A1T and three new species, Thiothrix subterranea sp. nov., Thiothrix litoralis sp. nov. and 'Candidatus Thiothrix anitrata' sp. nov.</title>
        <authorList>
            <person name="Ravin N.V."/>
            <person name="Smolyakov D."/>
            <person name="Rudenko T.S."/>
            <person name="Mardanov A.V."/>
            <person name="Beletsky A.V."/>
            <person name="Markov N.D."/>
            <person name="Fomenkov A.I."/>
            <person name="Roberts R.J."/>
            <person name="Karnachuk O.V."/>
            <person name="Novikov A."/>
            <person name="Grabovich M.Y."/>
        </authorList>
    </citation>
    <scope>NUCLEOTIDE SEQUENCE</scope>
    <source>
        <strain evidence="2">A1</strain>
    </source>
</reference>
<keyword evidence="1" id="KW-0812">Transmembrane</keyword>
<name>A0A975IGM1_9GAMM</name>
<dbReference type="EMBL" id="CP072793">
    <property type="protein sequence ID" value="QTR52819.1"/>
    <property type="molecule type" value="Genomic_DNA"/>
</dbReference>
<organism evidence="2 3">
    <name type="scientific">Thiothrix unzii</name>
    <dbReference type="NCBI Taxonomy" id="111769"/>
    <lineage>
        <taxon>Bacteria</taxon>
        <taxon>Pseudomonadati</taxon>
        <taxon>Pseudomonadota</taxon>
        <taxon>Gammaproteobacteria</taxon>
        <taxon>Thiotrichales</taxon>
        <taxon>Thiotrichaceae</taxon>
        <taxon>Thiothrix</taxon>
    </lineage>
</organism>
<gene>
    <name evidence="2" type="ORF">J9260_14075</name>
</gene>
<accession>A0A975IGM1</accession>
<evidence type="ECO:0000256" key="1">
    <source>
        <dbReference type="SAM" id="Phobius"/>
    </source>
</evidence>
<feature type="transmembrane region" description="Helical" evidence="1">
    <location>
        <begin position="6"/>
        <end position="28"/>
    </location>
</feature>
<dbReference type="AlphaFoldDB" id="A0A975IGM1"/>
<dbReference type="KEGG" id="tun:J9260_14075"/>